<feature type="compositionally biased region" description="Polar residues" evidence="2">
    <location>
        <begin position="648"/>
        <end position="667"/>
    </location>
</feature>
<feature type="region of interest" description="Disordered" evidence="2">
    <location>
        <begin position="469"/>
        <end position="589"/>
    </location>
</feature>
<feature type="region of interest" description="Disordered" evidence="2">
    <location>
        <begin position="1130"/>
        <end position="1195"/>
    </location>
</feature>
<organism evidence="5 6">
    <name type="scientific">Drosophila kikkawai</name>
    <name type="common">Fruit fly</name>
    <dbReference type="NCBI Taxonomy" id="30033"/>
    <lineage>
        <taxon>Eukaryota</taxon>
        <taxon>Metazoa</taxon>
        <taxon>Ecdysozoa</taxon>
        <taxon>Arthropoda</taxon>
        <taxon>Hexapoda</taxon>
        <taxon>Insecta</taxon>
        <taxon>Pterygota</taxon>
        <taxon>Neoptera</taxon>
        <taxon>Endopterygota</taxon>
        <taxon>Diptera</taxon>
        <taxon>Brachycera</taxon>
        <taxon>Muscomorpha</taxon>
        <taxon>Ephydroidea</taxon>
        <taxon>Drosophilidae</taxon>
        <taxon>Drosophila</taxon>
        <taxon>Sophophora</taxon>
    </lineage>
</organism>
<evidence type="ECO:0000256" key="3">
    <source>
        <dbReference type="SAM" id="SignalP"/>
    </source>
</evidence>
<feature type="compositionally biased region" description="Low complexity" evidence="2">
    <location>
        <begin position="1021"/>
        <end position="1030"/>
    </location>
</feature>
<dbReference type="Proteomes" id="UP001652661">
    <property type="component" value="Chromosome 3L"/>
</dbReference>
<dbReference type="GeneID" id="108074990"/>
<dbReference type="SMART" id="SM00241">
    <property type="entry name" value="ZP"/>
    <property type="match status" value="1"/>
</dbReference>
<feature type="chain" id="PRO_5045036053" evidence="3">
    <location>
        <begin position="20"/>
        <end position="1340"/>
    </location>
</feature>
<dbReference type="RefSeq" id="XP_070141142.1">
    <property type="nucleotide sequence ID" value="XM_070285041.1"/>
</dbReference>
<dbReference type="InterPro" id="IPR001507">
    <property type="entry name" value="ZP_dom"/>
</dbReference>
<evidence type="ECO:0000259" key="4">
    <source>
        <dbReference type="PROSITE" id="PS51034"/>
    </source>
</evidence>
<feature type="compositionally biased region" description="Low complexity" evidence="2">
    <location>
        <begin position="974"/>
        <end position="983"/>
    </location>
</feature>
<feature type="compositionally biased region" description="Low complexity" evidence="2">
    <location>
        <begin position="529"/>
        <end position="538"/>
    </location>
</feature>
<feature type="compositionally biased region" description="Low complexity" evidence="2">
    <location>
        <begin position="729"/>
        <end position="740"/>
    </location>
</feature>
<feature type="compositionally biased region" description="Low complexity" evidence="2">
    <location>
        <begin position="565"/>
        <end position="576"/>
    </location>
</feature>
<evidence type="ECO:0000313" key="5">
    <source>
        <dbReference type="Proteomes" id="UP001652661"/>
    </source>
</evidence>
<feature type="region of interest" description="Disordered" evidence="2">
    <location>
        <begin position="633"/>
        <end position="753"/>
    </location>
</feature>
<evidence type="ECO:0000313" key="6">
    <source>
        <dbReference type="RefSeq" id="XP_070141142.1"/>
    </source>
</evidence>
<keyword evidence="5" id="KW-1185">Reference proteome</keyword>
<sequence length="1340" mass="146726">MVNIGHIFVWALLLAITSGTDLSGDDNLNNVLSEFDSSSRLIRDTSLSAKNIEKIDVKCDQGNGMLVEIEFSEDFEGVIYSQGYFNDPQCNYVKGEKTGRSFVFSVPYNACGSKPACSVCASVENILIIQNDRDIQNNFDIARKISCSRGDEREKTVYFKPFVVDMLEVISVDTPSGPVKCWMEIGTGAPPNIKPISGSLSLGDDITFTINVEHSEQPWDVNILQCYASDDMDFEGRTTKRLQLSDNRGCSIKKKIFGEWRRYKGPSSLTSTYYNTLKAFRFPDRSQVYLKCDIELCNGACQRDNSCDDSKNLYCPEDLTDPRRDPACSGSKNLFCPEDLTDPRRDPSCGDSRTISCPEDSTDPLCLQNHLKNTTPKPRCFPGATDSRCPRVTTQPPVSARTVPTLRPTYTPLIPRKPETTSKTNCIQGSTDIDCLNCFPGSPDPRCPKIPTTKRAGCSEGSDDIKCQPATYLPPSTRRVSIPTKPTTPITYAPPTSRTQITTARPDCFPGATDSRCPRVTTQSPVSARTTISSFRPSFTPPTPRISITTSKAQSSTYLPPVSARTVPTPRPTFTPLIPRKPETTSKTNCIQGSTDIDCLNCFPGSPDPRCPKIPTTKRAGCSEGSDDIKCQPATYLPPSTRRVSIPTKPTTPITYAPPTSRTQITTARPDCFPGATDSRCPRVTTQSPVSARTTISSFRPSFTPPTPRISITTSKAQSSTYLPPVSARTVPTPRPTFTPLIPRKPETTSKTNCIQGSTDIDCLNCFPGSPDPRCPKIPTTKRAGCSEGSDDIKCQPATYLPPSTRRVSIPTKPATPITYAPPTPRTQITTARPDCFPGATDSRCPRVTTQSPVSARTTISSFRPSFTPPTPRISITTSKAQSSTYLPPVSARTVPTLRPTYTPLIPRKPETTSKTNCIQGSTDIDCLNCFPGSPDPRCPKIPTTKRAGCSEGSDDIKCQPATYLPPSTRRVSIPTKPATPITYAPPTPRTQITTARPDCFPGATDSRCPRVTTQSPVSARTTISSFRPSFTPPTPRISITTSKAQSSTYLPPVSARTVPTLRPTYTPLIPRKPETTSKTNCIQGSTDIDCLNCFPGSPDPRCPKIPTTKRAGCSEGSDDIKCQPATYLPPSTRRVSIPTKPTTPITYAPPTSRTQITTARPDCFPGATDSRCPRVTTQSPVSARTTIPSFRPTFTPYTQRTSITTTRTLIDATTPIYCYPGSIDPRCPDSGYRGTSRIPATYLPPLSDTGYDRTIRNAKTSFFKEINHLAFSDNNVFELDDDENEPSRVKRELRSDDQELDHNEDLLSRKIVKRETNERPSEQEVISLTLGVRMGISVK</sequence>
<feature type="compositionally biased region" description="Low complexity" evidence="2">
    <location>
        <begin position="693"/>
        <end position="702"/>
    </location>
</feature>
<reference evidence="6" key="1">
    <citation type="submission" date="2025-08" db="UniProtKB">
        <authorList>
            <consortium name="RefSeq"/>
        </authorList>
    </citation>
    <scope>IDENTIFICATION</scope>
    <source>
        <strain evidence="6">14028-0561.14</strain>
        <tissue evidence="6">Whole fly</tissue>
    </source>
</reference>
<gene>
    <name evidence="6" type="primary">zye</name>
</gene>
<feature type="compositionally biased region" description="Polar residues" evidence="2">
    <location>
        <begin position="1140"/>
        <end position="1159"/>
    </location>
</feature>
<evidence type="ECO:0000256" key="1">
    <source>
        <dbReference type="ARBA" id="ARBA00023157"/>
    </source>
</evidence>
<feature type="compositionally biased region" description="Polar residues" evidence="2">
    <location>
        <begin position="484"/>
        <end position="503"/>
    </location>
</feature>
<keyword evidence="3" id="KW-0732">Signal</keyword>
<feature type="region of interest" description="Disordered" evidence="2">
    <location>
        <begin position="963"/>
        <end position="1038"/>
    </location>
</feature>
<evidence type="ECO:0000256" key="2">
    <source>
        <dbReference type="SAM" id="MobiDB-lite"/>
    </source>
</evidence>
<dbReference type="Gene3D" id="2.60.40.4100">
    <property type="entry name" value="Zona pellucida, ZP-C domain"/>
    <property type="match status" value="1"/>
</dbReference>
<feature type="domain" description="ZP" evidence="4">
    <location>
        <begin position="58"/>
        <end position="314"/>
    </location>
</feature>
<name>A0ABM4GEJ8_DROKI</name>
<dbReference type="Pfam" id="PF00100">
    <property type="entry name" value="Zona_pellucida"/>
    <property type="match status" value="1"/>
</dbReference>
<dbReference type="PANTHER" id="PTHR46560">
    <property type="entry name" value="CYPHER, ISOFORM B"/>
    <property type="match status" value="1"/>
</dbReference>
<feature type="compositionally biased region" description="Low complexity" evidence="2">
    <location>
        <begin position="810"/>
        <end position="819"/>
    </location>
</feature>
<dbReference type="InterPro" id="IPR055355">
    <property type="entry name" value="ZP-C"/>
</dbReference>
<keyword evidence="1" id="KW-1015">Disulfide bond</keyword>
<protein>
    <submittedName>
        <fullName evidence="6">Mucin-2</fullName>
    </submittedName>
</protein>
<feature type="region of interest" description="Disordered" evidence="2">
    <location>
        <begin position="391"/>
        <end position="424"/>
    </location>
</feature>
<proteinExistence type="predicted"/>
<feature type="compositionally biased region" description="Polar residues" evidence="2">
    <location>
        <begin position="1176"/>
        <end position="1189"/>
    </location>
</feature>
<feature type="region of interest" description="Disordered" evidence="2">
    <location>
        <begin position="797"/>
        <end position="830"/>
    </location>
</feature>
<dbReference type="PANTHER" id="PTHR46560:SF6">
    <property type="entry name" value="ZYE"/>
    <property type="match status" value="1"/>
</dbReference>
<dbReference type="InterPro" id="IPR042235">
    <property type="entry name" value="ZP-C_dom"/>
</dbReference>
<accession>A0ABM4GEJ8</accession>
<feature type="signal peptide" evidence="3">
    <location>
        <begin position="1"/>
        <end position="19"/>
    </location>
</feature>
<dbReference type="PROSITE" id="PS51034">
    <property type="entry name" value="ZP_2"/>
    <property type="match status" value="1"/>
</dbReference>